<dbReference type="EMBL" id="OU900094">
    <property type="protein sequence ID" value="CAG9854567.1"/>
    <property type="molecule type" value="Genomic_DNA"/>
</dbReference>
<feature type="disulfide bond" evidence="11">
    <location>
        <begin position="34"/>
        <end position="139"/>
    </location>
</feature>
<dbReference type="InterPro" id="IPR027465">
    <property type="entry name" value="TIMP_C"/>
</dbReference>
<dbReference type="PROSITE" id="PS50189">
    <property type="entry name" value="NTR"/>
    <property type="match status" value="1"/>
</dbReference>
<feature type="signal peptide" evidence="12">
    <location>
        <begin position="1"/>
        <end position="21"/>
    </location>
</feature>
<keyword evidence="4" id="KW-0483">Metalloprotease inhibitor</keyword>
<dbReference type="GO" id="GO:0005615">
    <property type="term" value="C:extracellular space"/>
    <property type="evidence" value="ECO:0007669"/>
    <property type="project" value="TreeGrafter"/>
</dbReference>
<dbReference type="Proteomes" id="UP001153712">
    <property type="component" value="Chromosome 1"/>
</dbReference>
<keyword evidence="15" id="KW-1185">Reference proteome</keyword>
<evidence type="ECO:0000256" key="2">
    <source>
        <dbReference type="ARBA" id="ARBA00011027"/>
    </source>
</evidence>
<dbReference type="GO" id="GO:0051045">
    <property type="term" value="P:negative regulation of membrane protein ectodomain proteolysis"/>
    <property type="evidence" value="ECO:0007669"/>
    <property type="project" value="TreeGrafter"/>
</dbReference>
<evidence type="ECO:0000256" key="8">
    <source>
        <dbReference type="ARBA" id="ARBA00023157"/>
    </source>
</evidence>
<reference evidence="14" key="1">
    <citation type="submission" date="2022-01" db="EMBL/GenBank/DDBJ databases">
        <authorList>
            <person name="King R."/>
        </authorList>
    </citation>
    <scope>NUCLEOTIDE SEQUENCE</scope>
</reference>
<evidence type="ECO:0000256" key="7">
    <source>
        <dbReference type="ARBA" id="ARBA00022833"/>
    </source>
</evidence>
<dbReference type="OrthoDB" id="6041373at2759"/>
<dbReference type="GO" id="GO:0031012">
    <property type="term" value="C:extracellular matrix"/>
    <property type="evidence" value="ECO:0007669"/>
    <property type="project" value="TreeGrafter"/>
</dbReference>
<feature type="domain" description="NTR" evidence="13">
    <location>
        <begin position="22"/>
        <end position="139"/>
    </location>
</feature>
<dbReference type="AlphaFoldDB" id="A0A9N9XHX7"/>
<dbReference type="PROSITE" id="PS00288">
    <property type="entry name" value="TIMP"/>
    <property type="match status" value="1"/>
</dbReference>
<dbReference type="GO" id="GO:0046872">
    <property type="term" value="F:metal ion binding"/>
    <property type="evidence" value="ECO:0007669"/>
    <property type="project" value="UniProtKB-KW"/>
</dbReference>
<evidence type="ECO:0000313" key="14">
    <source>
        <dbReference type="EMBL" id="CAG9854567.1"/>
    </source>
</evidence>
<evidence type="ECO:0000256" key="1">
    <source>
        <dbReference type="ARBA" id="ARBA00004613"/>
    </source>
</evidence>
<dbReference type="InterPro" id="IPR001134">
    <property type="entry name" value="Netrin_domain"/>
</dbReference>
<dbReference type="Pfam" id="PF00965">
    <property type="entry name" value="TIMP"/>
    <property type="match status" value="1"/>
</dbReference>
<dbReference type="Gene3D" id="3.90.370.10">
    <property type="entry name" value="Tissue inhibitor of metalloproteinase-1. Chain B, domain 1"/>
    <property type="match status" value="1"/>
</dbReference>
<dbReference type="InterPro" id="IPR030490">
    <property type="entry name" value="TIMP_CS"/>
</dbReference>
<evidence type="ECO:0000256" key="3">
    <source>
        <dbReference type="ARBA" id="ARBA00022525"/>
    </source>
</evidence>
<evidence type="ECO:0000256" key="12">
    <source>
        <dbReference type="SAM" id="SignalP"/>
    </source>
</evidence>
<keyword evidence="8 11" id="KW-1015">Disulfide bond</keyword>
<feature type="binding site" evidence="10">
    <location>
        <position position="22"/>
    </location>
    <ligand>
        <name>Zn(2+)</name>
        <dbReference type="ChEBI" id="CHEBI:29105"/>
        <note>ligand shared with metalloproteinase partner</note>
    </ligand>
</feature>
<evidence type="ECO:0000256" key="4">
    <source>
        <dbReference type="ARBA" id="ARBA00022608"/>
    </source>
</evidence>
<evidence type="ECO:0000313" key="15">
    <source>
        <dbReference type="Proteomes" id="UP001153712"/>
    </source>
</evidence>
<dbReference type="GO" id="GO:0002020">
    <property type="term" value="F:protease binding"/>
    <property type="evidence" value="ECO:0007669"/>
    <property type="project" value="TreeGrafter"/>
</dbReference>
<dbReference type="GO" id="GO:0008191">
    <property type="term" value="F:metalloendopeptidase inhibitor activity"/>
    <property type="evidence" value="ECO:0007669"/>
    <property type="project" value="InterPro"/>
</dbReference>
<keyword evidence="3" id="KW-0964">Secreted</keyword>
<evidence type="ECO:0000256" key="9">
    <source>
        <dbReference type="ARBA" id="ARBA00023215"/>
    </source>
</evidence>
<evidence type="ECO:0000256" key="6">
    <source>
        <dbReference type="ARBA" id="ARBA00022723"/>
    </source>
</evidence>
<protein>
    <recommendedName>
        <fullName evidence="13">NTR domain-containing protein</fullName>
    </recommendedName>
</protein>
<keyword evidence="7 10" id="KW-0862">Zinc</keyword>
<comment type="similarity">
    <text evidence="2">Belongs to the protease inhibitor I35 (TIMP) family.</text>
</comment>
<keyword evidence="9" id="KW-0481">Metalloenzyme inhibitor</keyword>
<name>A0A9N9XHX7_PHYSR</name>
<evidence type="ECO:0000256" key="11">
    <source>
        <dbReference type="PIRSR" id="PIRSR601820-3"/>
    </source>
</evidence>
<comment type="subcellular location">
    <subcellularLocation>
        <location evidence="1">Secreted</location>
    </subcellularLocation>
</comment>
<evidence type="ECO:0000256" key="5">
    <source>
        <dbReference type="ARBA" id="ARBA00022690"/>
    </source>
</evidence>
<dbReference type="InterPro" id="IPR001820">
    <property type="entry name" value="TIMP"/>
</dbReference>
<accession>A0A9N9XHX7</accession>
<gene>
    <name evidence="14" type="ORF">PHYEVI_LOCUS1029</name>
</gene>
<keyword evidence="5" id="KW-0646">Protease inhibitor</keyword>
<dbReference type="SUPFAM" id="SSF50242">
    <property type="entry name" value="TIMP-like"/>
    <property type="match status" value="1"/>
</dbReference>
<dbReference type="SMART" id="SM00206">
    <property type="entry name" value="NTR"/>
    <property type="match status" value="1"/>
</dbReference>
<sequence length="216" mass="24940">MKMKAVFLLTIFCNGIIYSNACSCLPQHPQETFCSSDFVILARVKRERIVNDMRVYKLRIRKEFKISEKGTLALKSGKISTSSDDGMCGVSLVPGKLYVLSGSIRSLKAHISMCDLNTEWSKVTKRQRKGYRALYSYGCSCDIHRCPGFKKCRRRPDSCSWRNSCETNEVSGKYEILQNRNYSSFIGVYERRFVDRHFLDYRSNTRVLLIVCSILF</sequence>
<dbReference type="PANTHER" id="PTHR11844:SF33">
    <property type="entry name" value="TISSUE INHIBITOR OF METALLOPROTEINASE"/>
    <property type="match status" value="1"/>
</dbReference>
<feature type="disulfide bond" evidence="11">
    <location>
        <begin position="22"/>
        <end position="88"/>
    </location>
</feature>
<proteinExistence type="inferred from homology"/>
<feature type="chain" id="PRO_5040360353" description="NTR domain-containing protein" evidence="12">
    <location>
        <begin position="22"/>
        <end position="216"/>
    </location>
</feature>
<keyword evidence="6 10" id="KW-0479">Metal-binding</keyword>
<dbReference type="PANTHER" id="PTHR11844">
    <property type="entry name" value="METALLOPROTEASE INHIBITOR"/>
    <property type="match status" value="1"/>
</dbReference>
<keyword evidence="12" id="KW-0732">Signal</keyword>
<dbReference type="CDD" id="cd03577">
    <property type="entry name" value="NTR_TIMP_like"/>
    <property type="match status" value="1"/>
</dbReference>
<evidence type="ECO:0000256" key="10">
    <source>
        <dbReference type="PIRSR" id="PIRSR601820-1"/>
    </source>
</evidence>
<organism evidence="14 15">
    <name type="scientific">Phyllotreta striolata</name>
    <name type="common">Striped flea beetle</name>
    <name type="synonym">Crioceris striolata</name>
    <dbReference type="NCBI Taxonomy" id="444603"/>
    <lineage>
        <taxon>Eukaryota</taxon>
        <taxon>Metazoa</taxon>
        <taxon>Ecdysozoa</taxon>
        <taxon>Arthropoda</taxon>
        <taxon>Hexapoda</taxon>
        <taxon>Insecta</taxon>
        <taxon>Pterygota</taxon>
        <taxon>Neoptera</taxon>
        <taxon>Endopterygota</taxon>
        <taxon>Coleoptera</taxon>
        <taxon>Polyphaga</taxon>
        <taxon>Cucujiformia</taxon>
        <taxon>Chrysomeloidea</taxon>
        <taxon>Chrysomelidae</taxon>
        <taxon>Galerucinae</taxon>
        <taxon>Alticini</taxon>
        <taxon>Phyllotreta</taxon>
    </lineage>
</organism>
<dbReference type="InterPro" id="IPR008993">
    <property type="entry name" value="TIMP-like_OB-fold"/>
</dbReference>
<feature type="disulfide bond" evidence="11">
    <location>
        <begin position="24"/>
        <end position="114"/>
    </location>
</feature>
<evidence type="ECO:0000259" key="13">
    <source>
        <dbReference type="PROSITE" id="PS50189"/>
    </source>
</evidence>
<dbReference type="Gene3D" id="2.40.50.120">
    <property type="match status" value="1"/>
</dbReference>